<organism evidence="1 2">
    <name type="scientific">Clostridium algidicarnis DSM 15099</name>
    <dbReference type="NCBI Taxonomy" id="1121295"/>
    <lineage>
        <taxon>Bacteria</taxon>
        <taxon>Bacillati</taxon>
        <taxon>Bacillota</taxon>
        <taxon>Clostridia</taxon>
        <taxon>Eubacteriales</taxon>
        <taxon>Clostridiaceae</taxon>
        <taxon>Clostridium</taxon>
    </lineage>
</organism>
<proteinExistence type="predicted"/>
<evidence type="ECO:0000313" key="2">
    <source>
        <dbReference type="Proteomes" id="UP000239863"/>
    </source>
</evidence>
<dbReference type="AlphaFoldDB" id="A0A2S6FUY8"/>
<dbReference type="OrthoDB" id="5197565at2"/>
<comment type="caution">
    <text evidence="1">The sequence shown here is derived from an EMBL/GenBank/DDBJ whole genome shotgun (WGS) entry which is preliminary data.</text>
</comment>
<sequence length="71" mass="8086">MKMFKILMKYSDGSSEEQDEVFDSEAEAEDYAGYLCSCYHDGAEILNLSNPGDYPIDEDDDVDYEILEVDV</sequence>
<dbReference type="RefSeq" id="WP_104410656.1">
    <property type="nucleotide sequence ID" value="NZ_PTIS01000021.1"/>
</dbReference>
<gene>
    <name evidence="1" type="ORF">BD821_12116</name>
</gene>
<dbReference type="EMBL" id="PTIS01000021">
    <property type="protein sequence ID" value="PPK44970.1"/>
    <property type="molecule type" value="Genomic_DNA"/>
</dbReference>
<accession>A0A2S6FUY8</accession>
<dbReference type="Proteomes" id="UP000239863">
    <property type="component" value="Unassembled WGS sequence"/>
</dbReference>
<evidence type="ECO:0000313" key="1">
    <source>
        <dbReference type="EMBL" id="PPK44970.1"/>
    </source>
</evidence>
<name>A0A2S6FUY8_9CLOT</name>
<reference evidence="1 2" key="1">
    <citation type="submission" date="2018-02" db="EMBL/GenBank/DDBJ databases">
        <title>Genomic Encyclopedia of Archaeal and Bacterial Type Strains, Phase II (KMG-II): from individual species to whole genera.</title>
        <authorList>
            <person name="Goeker M."/>
        </authorList>
    </citation>
    <scope>NUCLEOTIDE SEQUENCE [LARGE SCALE GENOMIC DNA]</scope>
    <source>
        <strain evidence="1 2">DSM 15099</strain>
    </source>
</reference>
<protein>
    <submittedName>
        <fullName evidence="1">Uncharacterized protein</fullName>
    </submittedName>
</protein>